<dbReference type="AlphaFoldDB" id="A0A6J5V4E7"/>
<evidence type="ECO:0000313" key="2">
    <source>
        <dbReference type="Proteomes" id="UP000507222"/>
    </source>
</evidence>
<proteinExistence type="predicted"/>
<dbReference type="Proteomes" id="UP000507222">
    <property type="component" value="Unassembled WGS sequence"/>
</dbReference>
<protein>
    <submittedName>
        <fullName evidence="1">Uncharacterized protein</fullName>
    </submittedName>
</protein>
<sequence length="95" mass="10597">MAYDASRDAEICPISLQNQIHECYPTIISSTISAFFACLIPPEEFLASSPSEVVVVNVAQIRRRLEKELEACRLPTEIETEMIAVASDVKKDVVR</sequence>
<reference evidence="1 2" key="1">
    <citation type="submission" date="2020-05" db="EMBL/GenBank/DDBJ databases">
        <authorList>
            <person name="Campoy J."/>
            <person name="Schneeberger K."/>
            <person name="Spophaly S."/>
        </authorList>
    </citation>
    <scope>NUCLEOTIDE SEQUENCE [LARGE SCALE GENOMIC DNA]</scope>
    <source>
        <strain evidence="1">PruArmRojPasFocal</strain>
    </source>
</reference>
<evidence type="ECO:0000313" key="1">
    <source>
        <dbReference type="EMBL" id="CAB4283870.1"/>
    </source>
</evidence>
<dbReference type="EMBL" id="CAEKDK010000006">
    <property type="protein sequence ID" value="CAB4283870.1"/>
    <property type="molecule type" value="Genomic_DNA"/>
</dbReference>
<name>A0A6J5V4E7_PRUAR</name>
<accession>A0A6J5V4E7</accession>
<gene>
    <name evidence="1" type="ORF">CURHAP_LOCUS39135</name>
</gene>
<organism evidence="1 2">
    <name type="scientific">Prunus armeniaca</name>
    <name type="common">Apricot</name>
    <name type="synonym">Armeniaca vulgaris</name>
    <dbReference type="NCBI Taxonomy" id="36596"/>
    <lineage>
        <taxon>Eukaryota</taxon>
        <taxon>Viridiplantae</taxon>
        <taxon>Streptophyta</taxon>
        <taxon>Embryophyta</taxon>
        <taxon>Tracheophyta</taxon>
        <taxon>Spermatophyta</taxon>
        <taxon>Magnoliopsida</taxon>
        <taxon>eudicotyledons</taxon>
        <taxon>Gunneridae</taxon>
        <taxon>Pentapetalae</taxon>
        <taxon>rosids</taxon>
        <taxon>fabids</taxon>
        <taxon>Rosales</taxon>
        <taxon>Rosaceae</taxon>
        <taxon>Amygdaloideae</taxon>
        <taxon>Amygdaleae</taxon>
        <taxon>Prunus</taxon>
    </lineage>
</organism>